<evidence type="ECO:0000256" key="1">
    <source>
        <dbReference type="ARBA" id="ARBA00004167"/>
    </source>
</evidence>
<proteinExistence type="predicted"/>
<name>A0A1N7F578_9RHOB</name>
<dbReference type="PANTHER" id="PTHR36985">
    <property type="entry name" value="TRANSLOCATION AND ASSEMBLY MODULE SUBUNIT TAMB"/>
    <property type="match status" value="1"/>
</dbReference>
<reference evidence="7 8" key="1">
    <citation type="submission" date="2017-01" db="EMBL/GenBank/DDBJ databases">
        <authorList>
            <person name="Mah S.A."/>
            <person name="Swanson W.J."/>
            <person name="Moy G.W."/>
            <person name="Vacquier V.D."/>
        </authorList>
    </citation>
    <scope>NUCLEOTIDE SEQUENCE [LARGE SCALE GENOMIC DNA]</scope>
    <source>
        <strain evidence="7 8">DSM 29590</strain>
    </source>
</reference>
<keyword evidence="2" id="KW-0812">Transmembrane</keyword>
<dbReference type="EMBL" id="FTNV01000001">
    <property type="protein sequence ID" value="SIR95517.1"/>
    <property type="molecule type" value="Genomic_DNA"/>
</dbReference>
<evidence type="ECO:0000259" key="6">
    <source>
        <dbReference type="Pfam" id="PF04357"/>
    </source>
</evidence>
<keyword evidence="5" id="KW-0732">Signal</keyword>
<dbReference type="InterPro" id="IPR007452">
    <property type="entry name" value="TamB_C"/>
</dbReference>
<gene>
    <name evidence="7" type="ORF">SAMN05421666_0760</name>
</gene>
<accession>A0A1N7F578</accession>
<keyword evidence="4" id="KW-0472">Membrane</keyword>
<feature type="domain" description="Translocation and assembly module TamB C-terminal" evidence="6">
    <location>
        <begin position="1049"/>
        <end position="1400"/>
    </location>
</feature>
<keyword evidence="8" id="KW-1185">Reference proteome</keyword>
<feature type="chain" id="PRO_5009941582" evidence="5">
    <location>
        <begin position="28"/>
        <end position="1400"/>
    </location>
</feature>
<evidence type="ECO:0000256" key="4">
    <source>
        <dbReference type="ARBA" id="ARBA00023136"/>
    </source>
</evidence>
<evidence type="ECO:0000256" key="3">
    <source>
        <dbReference type="ARBA" id="ARBA00022989"/>
    </source>
</evidence>
<dbReference type="Proteomes" id="UP000186019">
    <property type="component" value="Unassembled WGS sequence"/>
</dbReference>
<dbReference type="GO" id="GO:0009306">
    <property type="term" value="P:protein secretion"/>
    <property type="evidence" value="ECO:0007669"/>
    <property type="project" value="InterPro"/>
</dbReference>
<evidence type="ECO:0000256" key="5">
    <source>
        <dbReference type="SAM" id="SignalP"/>
    </source>
</evidence>
<organism evidence="7 8">
    <name type="scientific">Roseovarius nanhaiticus</name>
    <dbReference type="NCBI Taxonomy" id="573024"/>
    <lineage>
        <taxon>Bacteria</taxon>
        <taxon>Pseudomonadati</taxon>
        <taxon>Pseudomonadota</taxon>
        <taxon>Alphaproteobacteria</taxon>
        <taxon>Rhodobacterales</taxon>
        <taxon>Roseobacteraceae</taxon>
        <taxon>Roseovarius</taxon>
    </lineage>
</organism>
<dbReference type="RefSeq" id="WP_083686969.1">
    <property type="nucleotide sequence ID" value="NZ_FOAC01000001.1"/>
</dbReference>
<dbReference type="PANTHER" id="PTHR36985:SF1">
    <property type="entry name" value="TRANSLOCATION AND ASSEMBLY MODULE SUBUNIT TAMB"/>
    <property type="match status" value="1"/>
</dbReference>
<protein>
    <submittedName>
        <fullName evidence="7">Autotransporter secretion inner membrane protein TamB</fullName>
    </submittedName>
</protein>
<sequence>MTRAFTARILCALTLAASLMTPQMAAAQEDEDRGLLQGFIEDNLSGAGRSVRIEGFEGALSSEATLDLLTVADDRGVWLTLRDVTLNWSRLALLRGRLEVTNLSAAEILLPRLPDAEETVEIPDAEATGFSLPELPVSINVEEVSVERLVLGAPLVGEEVILSLLGSVQLADGAGNAQLDIGRIDRDEDAIKIAVSYANETRNLGIDIDWNEEEGGIASKLMGIPGAPSLSLTVKGDAPLSDFTAEIALDTAGERRLGGTVSIEAPAPAEGEADAPLSFAADVRGDIAPVFAPEYREFFGTEMALVVEGSQPANGGLGIQTLSLTAAALTLDGSLQLAADGWPERFDLTGRIASNDGKPVLLPLAGERTTLDNLDLVLDYDLNEGENWNLSLKARGLERIDVNLEQAVLEGGGKISRGGEGEPSTVDGALDLAIDGLALVDPGLSTALGNALRGDIVFDWTEGDPFRLSELSLTGSDYDITGKAAILGLTEGETPRITANVAVEAADIERFADLAGTALDGAVNVQVDGGYTPSNGNIEATVTGSAQDLAVGQPRLDPLLRGTTQLDVAARRNGDGTFLDRLNVTSPTTDLTASAAYKSDGSEARIELALDDASLIEPALQGPARLTARADQDGNIWTLKAGASGPGEATVTADGTIELVDLKPGIFDMRASAVASDFAPYSALAGRDLGGAASVVVDAQGNAGTLSGQADIVVNGQDLSVDIPQLDPILRGTSSAEISAQRSADGALTLSKGLLTTPKIDADVTGYMGADGTAQGTADITGNDLAIGIPQVDRILAGRSRAQIEALRSAEGTITLKRGEVETPMLDATATGFYAPDGAAEAQVDVTGNNLAIGIPQVDQLLRGTSSLKADVARRADGTIVIEGADLDTSQLTADASGTLGTDGNASATIDARLANVALFAPGIPGPATVSGTVRGDGGGYIVDLDGTGPAGITADVSGRIANDGNLDLSVNGRAPLALANSFIEPRSLSGIAQFDLRVNGPPAPSSVTGTITTSGAGLALPKVQLALEGISADIRLTGGAAQIAMGAGISSGGRIAVNGRVGLAAPYQADVAVDLLSVGLTDPGLYTTTANGGITFNGPALGGATIAGIVNLAEVNVQVPSGAISSGASLPGLKHVNEPAAVRRTRAFADLLETGGSANGGNGGGGGPVYNLDVNVNAFSQIFIRGRGLDAELGGSLRLRGTTANVIPEGQFSLIRGRLDLLGKRLDLTEGSLRLQGSFVPFLRLVAQTESGDINISIIIEGPADEPEITFQSQPELPQDQVVSQLIFGRDLSQISAFQAVQLASAVATLTGRGNGGVVGSLREGIGLDNLDVTTGANDQTEVRAGKYLSENVYSEVEVDSDGQTQINLNLRINKRLKAKGSFSADGNSGLGVFFEKDY</sequence>
<dbReference type="GO" id="GO:0097347">
    <property type="term" value="C:TAM protein secretion complex"/>
    <property type="evidence" value="ECO:0007669"/>
    <property type="project" value="TreeGrafter"/>
</dbReference>
<dbReference type="STRING" id="573024.SAMN05216208_1375"/>
<feature type="signal peptide" evidence="5">
    <location>
        <begin position="1"/>
        <end position="27"/>
    </location>
</feature>
<evidence type="ECO:0000256" key="2">
    <source>
        <dbReference type="ARBA" id="ARBA00022692"/>
    </source>
</evidence>
<evidence type="ECO:0000313" key="7">
    <source>
        <dbReference type="EMBL" id="SIR95517.1"/>
    </source>
</evidence>
<dbReference type="OrthoDB" id="7784409at2"/>
<keyword evidence="3" id="KW-1133">Transmembrane helix</keyword>
<comment type="subcellular location">
    <subcellularLocation>
        <location evidence="1">Membrane</location>
        <topology evidence="1">Single-pass membrane protein</topology>
    </subcellularLocation>
</comment>
<dbReference type="GO" id="GO:0005886">
    <property type="term" value="C:plasma membrane"/>
    <property type="evidence" value="ECO:0007669"/>
    <property type="project" value="InterPro"/>
</dbReference>
<dbReference type="Pfam" id="PF04357">
    <property type="entry name" value="TamB"/>
    <property type="match status" value="1"/>
</dbReference>
<evidence type="ECO:0000313" key="8">
    <source>
        <dbReference type="Proteomes" id="UP000186019"/>
    </source>
</evidence>